<reference evidence="10 11" key="1">
    <citation type="submission" date="2019-06" db="EMBL/GenBank/DDBJ databases">
        <title>Sorghum-associated microbial communities from plants grown in Nebraska, USA.</title>
        <authorList>
            <person name="Schachtman D."/>
        </authorList>
    </citation>
    <scope>NUCLEOTIDE SEQUENCE [LARGE SCALE GENOMIC DNA]</scope>
    <source>
        <strain evidence="10 11">2482</strain>
    </source>
</reference>
<dbReference type="InterPro" id="IPR026032">
    <property type="entry name" value="HcaT-like"/>
</dbReference>
<dbReference type="InterPro" id="IPR024989">
    <property type="entry name" value="MFS_assoc_dom"/>
</dbReference>
<dbReference type="InterPro" id="IPR020846">
    <property type="entry name" value="MFS_dom"/>
</dbReference>
<organism evidence="10 11">
    <name type="scientific">Neobacillus bataviensis</name>
    <dbReference type="NCBI Taxonomy" id="220685"/>
    <lineage>
        <taxon>Bacteria</taxon>
        <taxon>Bacillati</taxon>
        <taxon>Bacillota</taxon>
        <taxon>Bacilli</taxon>
        <taxon>Bacillales</taxon>
        <taxon>Bacillaceae</taxon>
        <taxon>Neobacillus</taxon>
    </lineage>
</organism>
<evidence type="ECO:0000313" key="11">
    <source>
        <dbReference type="Proteomes" id="UP000319671"/>
    </source>
</evidence>
<proteinExistence type="predicted"/>
<evidence type="ECO:0000256" key="4">
    <source>
        <dbReference type="ARBA" id="ARBA00022519"/>
    </source>
</evidence>
<evidence type="ECO:0000256" key="3">
    <source>
        <dbReference type="ARBA" id="ARBA00022475"/>
    </source>
</evidence>
<gene>
    <name evidence="10" type="ORF">FB550_101495</name>
</gene>
<dbReference type="EMBL" id="VIVN01000001">
    <property type="protein sequence ID" value="TWE08470.1"/>
    <property type="molecule type" value="Genomic_DNA"/>
</dbReference>
<dbReference type="GO" id="GO:0030395">
    <property type="term" value="F:lactose binding"/>
    <property type="evidence" value="ECO:0007669"/>
    <property type="project" value="TreeGrafter"/>
</dbReference>
<name>A0A561DYR3_9BACI</name>
<evidence type="ECO:0000256" key="6">
    <source>
        <dbReference type="ARBA" id="ARBA00022989"/>
    </source>
</evidence>
<dbReference type="InterPro" id="IPR036259">
    <property type="entry name" value="MFS_trans_sf"/>
</dbReference>
<dbReference type="PANTHER" id="PTHR23522:SF10">
    <property type="entry name" value="3-PHENYLPROPIONIC ACID TRANSPORTER-RELATED"/>
    <property type="match status" value="1"/>
</dbReference>
<keyword evidence="2" id="KW-0813">Transport</keyword>
<feature type="transmembrane region" description="Helical" evidence="8">
    <location>
        <begin position="137"/>
        <end position="154"/>
    </location>
</feature>
<evidence type="ECO:0000313" key="10">
    <source>
        <dbReference type="EMBL" id="TWE08470.1"/>
    </source>
</evidence>
<comment type="caution">
    <text evidence="10">The sequence shown here is derived from an EMBL/GenBank/DDBJ whole genome shotgun (WGS) entry which is preliminary data.</text>
</comment>
<feature type="transmembrane region" description="Helical" evidence="8">
    <location>
        <begin position="44"/>
        <end position="63"/>
    </location>
</feature>
<comment type="subcellular location">
    <subcellularLocation>
        <location evidence="1">Cell inner membrane</location>
        <topology evidence="1">Multi-pass membrane protein</topology>
    </subcellularLocation>
</comment>
<evidence type="ECO:0000259" key="9">
    <source>
        <dbReference type="PROSITE" id="PS50850"/>
    </source>
</evidence>
<dbReference type="RefSeq" id="WP_144562152.1">
    <property type="nucleotide sequence ID" value="NZ_VIVN01000001.1"/>
</dbReference>
<keyword evidence="6 8" id="KW-1133">Transmembrane helix</keyword>
<keyword evidence="5 8" id="KW-0812">Transmembrane</keyword>
<evidence type="ECO:0000256" key="5">
    <source>
        <dbReference type="ARBA" id="ARBA00022692"/>
    </source>
</evidence>
<dbReference type="PIRSF" id="PIRSF004925">
    <property type="entry name" value="HcaT"/>
    <property type="match status" value="1"/>
</dbReference>
<feature type="transmembrane region" description="Helical" evidence="8">
    <location>
        <begin position="98"/>
        <end position="116"/>
    </location>
</feature>
<evidence type="ECO:0000256" key="7">
    <source>
        <dbReference type="ARBA" id="ARBA00023136"/>
    </source>
</evidence>
<evidence type="ECO:0000256" key="1">
    <source>
        <dbReference type="ARBA" id="ARBA00004429"/>
    </source>
</evidence>
<feature type="transmembrane region" description="Helical" evidence="8">
    <location>
        <begin position="160"/>
        <end position="182"/>
    </location>
</feature>
<dbReference type="Proteomes" id="UP000319671">
    <property type="component" value="Unassembled WGS sequence"/>
</dbReference>
<feature type="domain" description="Major facilitator superfamily (MFS) profile" evidence="9">
    <location>
        <begin position="202"/>
        <end position="389"/>
    </location>
</feature>
<dbReference type="Pfam" id="PF12832">
    <property type="entry name" value="MFS_1_like"/>
    <property type="match status" value="1"/>
</dbReference>
<feature type="transmembrane region" description="Helical" evidence="8">
    <location>
        <begin position="203"/>
        <end position="222"/>
    </location>
</feature>
<dbReference type="GO" id="GO:0005886">
    <property type="term" value="C:plasma membrane"/>
    <property type="evidence" value="ECO:0007669"/>
    <property type="project" value="UniProtKB-SubCell"/>
</dbReference>
<feature type="transmembrane region" description="Helical" evidence="8">
    <location>
        <begin position="335"/>
        <end position="353"/>
    </location>
</feature>
<evidence type="ECO:0000256" key="2">
    <source>
        <dbReference type="ARBA" id="ARBA00022448"/>
    </source>
</evidence>
<feature type="transmembrane region" description="Helical" evidence="8">
    <location>
        <begin position="359"/>
        <end position="378"/>
    </location>
</feature>
<keyword evidence="7 8" id="KW-0472">Membrane</keyword>
<feature type="transmembrane region" description="Helical" evidence="8">
    <location>
        <begin position="293"/>
        <end position="314"/>
    </location>
</feature>
<dbReference type="PANTHER" id="PTHR23522">
    <property type="entry name" value="BLL5896 PROTEIN"/>
    <property type="match status" value="1"/>
</dbReference>
<feature type="transmembrane region" description="Helical" evidence="8">
    <location>
        <begin position="9"/>
        <end position="32"/>
    </location>
</feature>
<feature type="transmembrane region" description="Helical" evidence="8">
    <location>
        <begin position="75"/>
        <end position="92"/>
    </location>
</feature>
<dbReference type="AlphaFoldDB" id="A0A561DYR3"/>
<feature type="transmembrane region" description="Helical" evidence="8">
    <location>
        <begin position="267"/>
        <end position="287"/>
    </location>
</feature>
<keyword evidence="11" id="KW-1185">Reference proteome</keyword>
<sequence>MGEKSTRIYLLFLCLYAVSYMGNAVYGTFMPVYLKSIGLSQTSIATLLSFGPLVAILAQPLWGSIGDRAESKNRVLQLLALGSAVSILLLPVSNQYLYLLLIICLVTFFQTSIYPLNDAITLEHLARTKWNFGPIRLAGTIGFALMSVAFGIVARKNINSIFIVYSLVMLLTLVICTQLPKIKGHQSSKNKVSLLVLLKNRKLMLFILLNFIVQITLGYYYAFFPIYFNQLGADNSLLGWSMLFSSISEVPFLLFGHKIIERFGIPVVLVSTAFFAGLRWLFCYFVHNPYLVLPIQMLHGLIFIVLSVTLAIYINQEVPKELKASGQTMNGLISLGLARIIGSMAGGIASEYVGMREVFLYNAMVAFITFVVFIFIFLKEARAVQKATV</sequence>
<keyword evidence="3" id="KW-1003">Cell membrane</keyword>
<dbReference type="PROSITE" id="PS50850">
    <property type="entry name" value="MFS"/>
    <property type="match status" value="1"/>
</dbReference>
<accession>A0A561DYR3</accession>
<dbReference type="GO" id="GO:0015528">
    <property type="term" value="F:lactose:proton symporter activity"/>
    <property type="evidence" value="ECO:0007669"/>
    <property type="project" value="TreeGrafter"/>
</dbReference>
<protein>
    <submittedName>
        <fullName evidence="10">PPP family 3-phenylpropionic acid transporter</fullName>
    </submittedName>
</protein>
<keyword evidence="4" id="KW-0997">Cell inner membrane</keyword>
<dbReference type="Gene3D" id="1.20.1250.20">
    <property type="entry name" value="MFS general substrate transporter like domains"/>
    <property type="match status" value="2"/>
</dbReference>
<feature type="transmembrane region" description="Helical" evidence="8">
    <location>
        <begin position="237"/>
        <end position="255"/>
    </location>
</feature>
<evidence type="ECO:0000256" key="8">
    <source>
        <dbReference type="SAM" id="Phobius"/>
    </source>
</evidence>
<dbReference type="SUPFAM" id="SSF103473">
    <property type="entry name" value="MFS general substrate transporter"/>
    <property type="match status" value="1"/>
</dbReference>